<sequence length="77" mass="8778">MEQTNAAKLYTAVQEQQALSEQKEAAENIQAFIEMAEQRGYHYTEEEIKSELSHLSEEELASLQNPGVGPRHHLLPR</sequence>
<evidence type="ECO:0000313" key="3">
    <source>
        <dbReference type="EMBL" id="XCM37361.1"/>
    </source>
</evidence>
<dbReference type="RefSeq" id="WP_054467820.1">
    <property type="nucleotide sequence ID" value="NZ_CP159837.1"/>
</dbReference>
<feature type="domain" description="Nif11" evidence="2">
    <location>
        <begin position="1"/>
        <end position="47"/>
    </location>
</feature>
<accession>A0AAU8JF66</accession>
<dbReference type="InterPro" id="IPR022516">
    <property type="entry name" value="CHP03798_Ocin"/>
</dbReference>
<feature type="region of interest" description="Disordered" evidence="1">
    <location>
        <begin position="50"/>
        <end position="77"/>
    </location>
</feature>
<dbReference type="InterPro" id="IPR012903">
    <property type="entry name" value="Nif11"/>
</dbReference>
<protein>
    <submittedName>
        <fullName evidence="3">Nif11-like leader peptide family natural product</fullName>
    </submittedName>
</protein>
<reference evidence="3" key="1">
    <citation type="submission" date="2024-07" db="EMBL/GenBank/DDBJ databases">
        <authorList>
            <person name="Kim Y.J."/>
            <person name="Jeong J.Y."/>
        </authorList>
    </citation>
    <scope>NUCLEOTIDE SEQUENCE</scope>
    <source>
        <strain evidence="3">GIHE-MW2</strain>
    </source>
</reference>
<name>A0AAU8JF66_9CYAN</name>
<proteinExistence type="predicted"/>
<gene>
    <name evidence="3" type="ORF">ABWT76_000115</name>
</gene>
<dbReference type="NCBIfam" id="TIGR03798">
    <property type="entry name" value="leader_Nif11"/>
    <property type="match status" value="1"/>
</dbReference>
<dbReference type="Pfam" id="PF07862">
    <property type="entry name" value="Nif11"/>
    <property type="match status" value="1"/>
</dbReference>
<evidence type="ECO:0000259" key="2">
    <source>
        <dbReference type="Pfam" id="PF07862"/>
    </source>
</evidence>
<evidence type="ECO:0000256" key="1">
    <source>
        <dbReference type="SAM" id="MobiDB-lite"/>
    </source>
</evidence>
<organism evidence="3">
    <name type="scientific">Planktothricoides raciborskii GIHE-MW2</name>
    <dbReference type="NCBI Taxonomy" id="2792601"/>
    <lineage>
        <taxon>Bacteria</taxon>
        <taxon>Bacillati</taxon>
        <taxon>Cyanobacteriota</taxon>
        <taxon>Cyanophyceae</taxon>
        <taxon>Oscillatoriophycideae</taxon>
        <taxon>Oscillatoriales</taxon>
        <taxon>Oscillatoriaceae</taxon>
        <taxon>Planktothricoides</taxon>
    </lineage>
</organism>
<dbReference type="EMBL" id="CP159837">
    <property type="protein sequence ID" value="XCM37361.1"/>
    <property type="molecule type" value="Genomic_DNA"/>
</dbReference>
<dbReference type="AlphaFoldDB" id="A0AAU8JF66"/>